<keyword evidence="3" id="KW-0902">Two-component regulatory system</keyword>
<evidence type="ECO:0000313" key="7">
    <source>
        <dbReference type="Proteomes" id="UP001330812"/>
    </source>
</evidence>
<evidence type="ECO:0000256" key="4">
    <source>
        <dbReference type="SAM" id="Phobius"/>
    </source>
</evidence>
<keyword evidence="1" id="KW-0808">Transferase</keyword>
<feature type="transmembrane region" description="Helical" evidence="4">
    <location>
        <begin position="52"/>
        <end position="73"/>
    </location>
</feature>
<name>A0ABZ1IDH4_9PSEU</name>
<evidence type="ECO:0000256" key="1">
    <source>
        <dbReference type="ARBA" id="ARBA00022679"/>
    </source>
</evidence>
<dbReference type="InterPro" id="IPR011712">
    <property type="entry name" value="Sig_transdc_His_kin_sub3_dim/P"/>
</dbReference>
<dbReference type="SUPFAM" id="SSF55874">
    <property type="entry name" value="ATPase domain of HSP90 chaperone/DNA topoisomerase II/histidine kinase"/>
    <property type="match status" value="1"/>
</dbReference>
<accession>A0ABZ1IDH4</accession>
<protein>
    <submittedName>
        <fullName evidence="6">Histidine kinase</fullName>
    </submittedName>
</protein>
<keyword evidence="2 6" id="KW-0418">Kinase</keyword>
<feature type="transmembrane region" description="Helical" evidence="4">
    <location>
        <begin position="21"/>
        <end position="40"/>
    </location>
</feature>
<dbReference type="GO" id="GO:0016301">
    <property type="term" value="F:kinase activity"/>
    <property type="evidence" value="ECO:0007669"/>
    <property type="project" value="UniProtKB-KW"/>
</dbReference>
<evidence type="ECO:0000256" key="3">
    <source>
        <dbReference type="ARBA" id="ARBA00023012"/>
    </source>
</evidence>
<keyword evidence="7" id="KW-1185">Reference proteome</keyword>
<gene>
    <name evidence="6" type="ORF">VSH64_07575</name>
</gene>
<dbReference type="PANTHER" id="PTHR24421">
    <property type="entry name" value="NITRATE/NITRITE SENSOR PROTEIN NARX-RELATED"/>
    <property type="match status" value="1"/>
</dbReference>
<evidence type="ECO:0000256" key="2">
    <source>
        <dbReference type="ARBA" id="ARBA00022777"/>
    </source>
</evidence>
<dbReference type="Gene3D" id="3.30.565.10">
    <property type="entry name" value="Histidine kinase-like ATPase, C-terminal domain"/>
    <property type="match status" value="1"/>
</dbReference>
<reference evidence="6 7" key="1">
    <citation type="journal article" date="2015" name="Int. J. Syst. Evol. Microbiol.">
        <title>Amycolatopsis rhabdoformis sp. nov., an actinomycete isolated from a tropical forest soil.</title>
        <authorList>
            <person name="Souza W.R."/>
            <person name="Silva R.E."/>
            <person name="Goodfellow M."/>
            <person name="Busarakam K."/>
            <person name="Figueiro F.S."/>
            <person name="Ferreira D."/>
            <person name="Rodrigues-Filho E."/>
            <person name="Moraes L.A.B."/>
            <person name="Zucchi T.D."/>
        </authorList>
    </citation>
    <scope>NUCLEOTIDE SEQUENCE [LARGE SCALE GENOMIC DNA]</scope>
    <source>
        <strain evidence="6 7">NCIMB 14900</strain>
    </source>
</reference>
<feature type="transmembrane region" description="Helical" evidence="4">
    <location>
        <begin position="80"/>
        <end position="99"/>
    </location>
</feature>
<keyword evidence="4" id="KW-0812">Transmembrane</keyword>
<evidence type="ECO:0000259" key="5">
    <source>
        <dbReference type="Pfam" id="PF07730"/>
    </source>
</evidence>
<dbReference type="InterPro" id="IPR036890">
    <property type="entry name" value="HATPase_C_sf"/>
</dbReference>
<dbReference type="EMBL" id="CP142149">
    <property type="protein sequence ID" value="WSE31967.1"/>
    <property type="molecule type" value="Genomic_DNA"/>
</dbReference>
<organism evidence="6 7">
    <name type="scientific">Amycolatopsis rhabdoformis</name>
    <dbReference type="NCBI Taxonomy" id="1448059"/>
    <lineage>
        <taxon>Bacteria</taxon>
        <taxon>Bacillati</taxon>
        <taxon>Actinomycetota</taxon>
        <taxon>Actinomycetes</taxon>
        <taxon>Pseudonocardiales</taxon>
        <taxon>Pseudonocardiaceae</taxon>
        <taxon>Amycolatopsis</taxon>
    </lineage>
</organism>
<dbReference type="Gene3D" id="1.20.5.1930">
    <property type="match status" value="1"/>
</dbReference>
<dbReference type="Pfam" id="PF07730">
    <property type="entry name" value="HisKA_3"/>
    <property type="match status" value="1"/>
</dbReference>
<dbReference type="RefSeq" id="WP_326834775.1">
    <property type="nucleotide sequence ID" value="NZ_CP142149.1"/>
</dbReference>
<feature type="domain" description="Signal transduction histidine kinase subgroup 3 dimerisation and phosphoacceptor" evidence="5">
    <location>
        <begin position="190"/>
        <end position="258"/>
    </location>
</feature>
<keyword evidence="4" id="KW-1133">Transmembrane helix</keyword>
<sequence>MTTDRLDAKSRRVRAPARAGLRSLVRELAPFTAFLVWLWLEIPAQANAEPAVRVPALLIAAAYSVSFLAALIVGPRLRPASRVVVVAGLFALGLALPVLFRRPELLTLTAYAIAASVVLLPLRAAKWLGPGTAALLFGATTIARGSPDVSDTVLVGLLSLGLVSATQLSRTVAELRAARDQVRTLAVSEERGRVARDLHDLLGHSLTTITLKTGVARRLLESGRNAERALGEVREVEVLSRQALAEVRATVSDFRRTSLAAELAGVRGALETAGIRLTAPHAVDDVAVHLQQPFAFVIREATTNVIRHSGAGHCEIRLGETWVEITDDGTGSTAAPGNGLSGLADRLAGVDGRLTTGPASGGGFRVRAEVAGST</sequence>
<proteinExistence type="predicted"/>
<evidence type="ECO:0000313" key="6">
    <source>
        <dbReference type="EMBL" id="WSE31967.1"/>
    </source>
</evidence>
<dbReference type="InterPro" id="IPR050482">
    <property type="entry name" value="Sensor_HK_TwoCompSys"/>
</dbReference>
<dbReference type="Proteomes" id="UP001330812">
    <property type="component" value="Chromosome"/>
</dbReference>
<dbReference type="CDD" id="cd16917">
    <property type="entry name" value="HATPase_UhpB-NarQ-NarX-like"/>
    <property type="match status" value="1"/>
</dbReference>
<keyword evidence="4" id="KW-0472">Membrane</keyword>
<dbReference type="PANTHER" id="PTHR24421:SF63">
    <property type="entry name" value="SENSOR HISTIDINE KINASE DESK"/>
    <property type="match status" value="1"/>
</dbReference>